<dbReference type="HOGENOM" id="CLU_1444258_0_0_1"/>
<feature type="region of interest" description="Disordered" evidence="1">
    <location>
        <begin position="1"/>
        <end position="45"/>
    </location>
</feature>
<sequence length="188" mass="19673">APSKAPAIRSQHPSHAASSKQGTPVNTQPPTNPQDRPNVASSSTGIMLRIPPLQATLATMIRMESAPKTSAIKAPVNMGLIPGTVYSLGRNPLVSHEEHCAALQRLETMEVENHELRGLIVRALDHIEVLEQGMALLVAATIYSGLQMSSVANAPIPAPVSPAISIPPVEVLAEMKSASDNVGSGSSK</sequence>
<organism evidence="2 3">
    <name type="scientific">Paxillus rubicundulus Ve08.2h10</name>
    <dbReference type="NCBI Taxonomy" id="930991"/>
    <lineage>
        <taxon>Eukaryota</taxon>
        <taxon>Fungi</taxon>
        <taxon>Dikarya</taxon>
        <taxon>Basidiomycota</taxon>
        <taxon>Agaricomycotina</taxon>
        <taxon>Agaricomycetes</taxon>
        <taxon>Agaricomycetidae</taxon>
        <taxon>Boletales</taxon>
        <taxon>Paxilineae</taxon>
        <taxon>Paxillaceae</taxon>
        <taxon>Paxillus</taxon>
    </lineage>
</organism>
<gene>
    <name evidence="2" type="ORF">PAXRUDRAFT_178418</name>
</gene>
<evidence type="ECO:0000256" key="1">
    <source>
        <dbReference type="SAM" id="MobiDB-lite"/>
    </source>
</evidence>
<dbReference type="EMBL" id="KN829747">
    <property type="protein sequence ID" value="KIK73442.1"/>
    <property type="molecule type" value="Genomic_DNA"/>
</dbReference>
<evidence type="ECO:0000313" key="3">
    <source>
        <dbReference type="Proteomes" id="UP000054538"/>
    </source>
</evidence>
<reference evidence="3" key="2">
    <citation type="submission" date="2015-01" db="EMBL/GenBank/DDBJ databases">
        <title>Evolutionary Origins and Diversification of the Mycorrhizal Mutualists.</title>
        <authorList>
            <consortium name="DOE Joint Genome Institute"/>
            <consortium name="Mycorrhizal Genomics Consortium"/>
            <person name="Kohler A."/>
            <person name="Kuo A."/>
            <person name="Nagy L.G."/>
            <person name="Floudas D."/>
            <person name="Copeland A."/>
            <person name="Barry K.W."/>
            <person name="Cichocki N."/>
            <person name="Veneault-Fourrey C."/>
            <person name="LaButti K."/>
            <person name="Lindquist E.A."/>
            <person name="Lipzen A."/>
            <person name="Lundell T."/>
            <person name="Morin E."/>
            <person name="Murat C."/>
            <person name="Riley R."/>
            <person name="Ohm R."/>
            <person name="Sun H."/>
            <person name="Tunlid A."/>
            <person name="Henrissat B."/>
            <person name="Grigoriev I.V."/>
            <person name="Hibbett D.S."/>
            <person name="Martin F."/>
        </authorList>
    </citation>
    <scope>NUCLEOTIDE SEQUENCE [LARGE SCALE GENOMIC DNA]</scope>
    <source>
        <strain evidence="3">Ve08.2h10</strain>
    </source>
</reference>
<dbReference type="AlphaFoldDB" id="A0A0D0BPK6"/>
<evidence type="ECO:0000313" key="2">
    <source>
        <dbReference type="EMBL" id="KIK73442.1"/>
    </source>
</evidence>
<proteinExistence type="predicted"/>
<accession>A0A0D0BPK6</accession>
<protein>
    <submittedName>
        <fullName evidence="2">Uncharacterized protein</fullName>
    </submittedName>
</protein>
<feature type="non-terminal residue" evidence="2">
    <location>
        <position position="188"/>
    </location>
</feature>
<dbReference type="InParanoid" id="A0A0D0BPK6"/>
<reference evidence="2 3" key="1">
    <citation type="submission" date="2014-04" db="EMBL/GenBank/DDBJ databases">
        <authorList>
            <consortium name="DOE Joint Genome Institute"/>
            <person name="Kuo A."/>
            <person name="Kohler A."/>
            <person name="Jargeat P."/>
            <person name="Nagy L.G."/>
            <person name="Floudas D."/>
            <person name="Copeland A."/>
            <person name="Barry K.W."/>
            <person name="Cichocki N."/>
            <person name="Veneault-Fourrey C."/>
            <person name="LaButti K."/>
            <person name="Lindquist E.A."/>
            <person name="Lipzen A."/>
            <person name="Lundell T."/>
            <person name="Morin E."/>
            <person name="Murat C."/>
            <person name="Sun H."/>
            <person name="Tunlid A."/>
            <person name="Henrissat B."/>
            <person name="Grigoriev I.V."/>
            <person name="Hibbett D.S."/>
            <person name="Martin F."/>
            <person name="Nordberg H.P."/>
            <person name="Cantor M.N."/>
            <person name="Hua S.X."/>
        </authorList>
    </citation>
    <scope>NUCLEOTIDE SEQUENCE [LARGE SCALE GENOMIC DNA]</scope>
    <source>
        <strain evidence="2 3">Ve08.2h10</strain>
    </source>
</reference>
<name>A0A0D0BPK6_9AGAM</name>
<keyword evidence="3" id="KW-1185">Reference proteome</keyword>
<dbReference type="OrthoDB" id="2705516at2759"/>
<dbReference type="Proteomes" id="UP000054538">
    <property type="component" value="Unassembled WGS sequence"/>
</dbReference>
<feature type="compositionally biased region" description="Polar residues" evidence="1">
    <location>
        <begin position="11"/>
        <end position="22"/>
    </location>
</feature>